<dbReference type="RefSeq" id="WP_036185688.1">
    <property type="nucleotide sequence ID" value="NZ_AVDA01000009.1"/>
</dbReference>
<comment type="caution">
    <text evidence="1">The sequence shown here is derived from an EMBL/GenBank/DDBJ whole genome shotgun (WGS) entry which is preliminary data.</text>
</comment>
<sequence>MYNVTFYENKALIMSKLTTTVPSENENIQIKGRKGTVVKVDRINEKHVHVHIQLEKVVKKSAILEPNKKRK</sequence>
<dbReference type="OrthoDB" id="2934625at2"/>
<reference evidence="1 2" key="1">
    <citation type="submission" date="2014-02" db="EMBL/GenBank/DDBJ databases">
        <title>Draft genome sequence of Lysinibacillus manganicus DSM 26584T.</title>
        <authorList>
            <person name="Zhang F."/>
            <person name="Wang G."/>
            <person name="Zhang L."/>
        </authorList>
    </citation>
    <scope>NUCLEOTIDE SEQUENCE [LARGE SCALE GENOMIC DNA]</scope>
    <source>
        <strain evidence="1 2">DSM 26584</strain>
    </source>
</reference>
<name>A0A0A3I840_9BACL</name>
<evidence type="ECO:0000313" key="1">
    <source>
        <dbReference type="EMBL" id="KGR78903.1"/>
    </source>
</evidence>
<dbReference type="Proteomes" id="UP000030416">
    <property type="component" value="Unassembled WGS sequence"/>
</dbReference>
<accession>A0A0A3I840</accession>
<protein>
    <submittedName>
        <fullName evidence="1">Preprotein translocase subunit SecA</fullName>
    </submittedName>
</protein>
<dbReference type="AlphaFoldDB" id="A0A0A3I840"/>
<dbReference type="EMBL" id="JPVN01000009">
    <property type="protein sequence ID" value="KGR78903.1"/>
    <property type="molecule type" value="Genomic_DNA"/>
</dbReference>
<organism evidence="1 2">
    <name type="scientific">Ureibacillus manganicus DSM 26584</name>
    <dbReference type="NCBI Taxonomy" id="1384049"/>
    <lineage>
        <taxon>Bacteria</taxon>
        <taxon>Bacillati</taxon>
        <taxon>Bacillota</taxon>
        <taxon>Bacilli</taxon>
        <taxon>Bacillales</taxon>
        <taxon>Caryophanaceae</taxon>
        <taxon>Ureibacillus</taxon>
    </lineage>
</organism>
<keyword evidence="2" id="KW-1185">Reference proteome</keyword>
<dbReference type="eggNOG" id="ENOG502ZEYH">
    <property type="taxonomic scope" value="Bacteria"/>
</dbReference>
<evidence type="ECO:0000313" key="2">
    <source>
        <dbReference type="Proteomes" id="UP000030416"/>
    </source>
</evidence>
<proteinExistence type="predicted"/>
<gene>
    <name evidence="1" type="ORF">CD29_09535</name>
</gene>